<dbReference type="PANTHER" id="PTHR33178:SF10">
    <property type="entry name" value="STRESS-RESPONSE A_B BARREL DOMAIN-CONTAINING PROTEIN"/>
    <property type="match status" value="1"/>
</dbReference>
<dbReference type="SUPFAM" id="SSF54909">
    <property type="entry name" value="Dimeric alpha+beta barrel"/>
    <property type="match status" value="1"/>
</dbReference>
<gene>
    <name evidence="4" type="ORF">C4F49_11160</name>
</gene>
<dbReference type="Proteomes" id="UP000616201">
    <property type="component" value="Unassembled WGS sequence"/>
</dbReference>
<dbReference type="InterPro" id="IPR044662">
    <property type="entry name" value="HS1/DABB1-like"/>
</dbReference>
<dbReference type="Pfam" id="PF07876">
    <property type="entry name" value="Dabb"/>
    <property type="match status" value="1"/>
</dbReference>
<keyword evidence="2" id="KW-0732">Signal</keyword>
<keyword evidence="5" id="KW-1185">Reference proteome</keyword>
<evidence type="ECO:0000313" key="4">
    <source>
        <dbReference type="EMBL" id="MBE8714242.1"/>
    </source>
</evidence>
<dbReference type="EMBL" id="PRDK01000006">
    <property type="protein sequence ID" value="MBE8714242.1"/>
    <property type="molecule type" value="Genomic_DNA"/>
</dbReference>
<sequence length="138" mass="15721">MERRNFIRSMAVVGVAGATLTACASPEDDGKEDLKSGVILHSVYFWLKTDLTEDERADFLNFFKALNSIPNVRFLTYGAPAPTNPRPVVENSFDYNLIVTFDKMENLNVYETHPTHLKAIEDYSKYWTKVMVHDTLIA</sequence>
<dbReference type="PROSITE" id="PS51502">
    <property type="entry name" value="S_R_A_B_BARREL"/>
    <property type="match status" value="1"/>
</dbReference>
<dbReference type="InterPro" id="IPR011008">
    <property type="entry name" value="Dimeric_a/b-barrel"/>
</dbReference>
<feature type="domain" description="Stress-response A/B barrel" evidence="3">
    <location>
        <begin position="39"/>
        <end position="135"/>
    </location>
</feature>
<dbReference type="PROSITE" id="PS51257">
    <property type="entry name" value="PROKAR_LIPOPROTEIN"/>
    <property type="match status" value="1"/>
</dbReference>
<dbReference type="InterPro" id="IPR013097">
    <property type="entry name" value="Dabb"/>
</dbReference>
<dbReference type="PANTHER" id="PTHR33178">
    <property type="match status" value="1"/>
</dbReference>
<comment type="caution">
    <text evidence="4">The sequence shown here is derived from an EMBL/GenBank/DDBJ whole genome shotgun (WGS) entry which is preliminary data.</text>
</comment>
<organism evidence="4 5">
    <name type="scientific">Sphingobacterium hungaricum</name>
    <dbReference type="NCBI Taxonomy" id="2082723"/>
    <lineage>
        <taxon>Bacteria</taxon>
        <taxon>Pseudomonadati</taxon>
        <taxon>Bacteroidota</taxon>
        <taxon>Sphingobacteriia</taxon>
        <taxon>Sphingobacteriales</taxon>
        <taxon>Sphingobacteriaceae</taxon>
        <taxon>Sphingobacterium</taxon>
    </lineage>
</organism>
<protein>
    <submittedName>
        <fullName evidence="4">Stress protein</fullName>
    </submittedName>
</protein>
<proteinExistence type="predicted"/>
<evidence type="ECO:0000313" key="5">
    <source>
        <dbReference type="Proteomes" id="UP000616201"/>
    </source>
</evidence>
<evidence type="ECO:0000256" key="1">
    <source>
        <dbReference type="ARBA" id="ARBA00011738"/>
    </source>
</evidence>
<dbReference type="AlphaFoldDB" id="A0A928V0H9"/>
<comment type="subunit">
    <text evidence="1">Homodimer.</text>
</comment>
<evidence type="ECO:0000256" key="2">
    <source>
        <dbReference type="SAM" id="SignalP"/>
    </source>
</evidence>
<accession>A0A928V0H9</accession>
<reference evidence="4" key="1">
    <citation type="submission" date="2018-02" db="EMBL/GenBank/DDBJ databases">
        <authorList>
            <person name="Vasarhelyi B.M."/>
            <person name="Deshmukh S."/>
            <person name="Balint B."/>
            <person name="Kukolya J."/>
        </authorList>
    </citation>
    <scope>NUCLEOTIDE SEQUENCE</scope>
    <source>
        <strain evidence="4">KB22</strain>
    </source>
</reference>
<dbReference type="SMART" id="SM00886">
    <property type="entry name" value="Dabb"/>
    <property type="match status" value="1"/>
</dbReference>
<name>A0A928V0H9_9SPHI</name>
<dbReference type="Gene3D" id="3.30.70.100">
    <property type="match status" value="1"/>
</dbReference>
<feature type="signal peptide" evidence="2">
    <location>
        <begin position="1"/>
        <end position="24"/>
    </location>
</feature>
<feature type="chain" id="PRO_5037565974" evidence="2">
    <location>
        <begin position="25"/>
        <end position="138"/>
    </location>
</feature>
<evidence type="ECO:0000259" key="3">
    <source>
        <dbReference type="PROSITE" id="PS51502"/>
    </source>
</evidence>